<dbReference type="Gene3D" id="3.20.20.100">
    <property type="entry name" value="NADP-dependent oxidoreductase domain"/>
    <property type="match status" value="2"/>
</dbReference>
<dbReference type="InterPro" id="IPR020471">
    <property type="entry name" value="AKR"/>
</dbReference>
<dbReference type="InterPro" id="IPR018170">
    <property type="entry name" value="Aldo/ket_reductase_CS"/>
</dbReference>
<feature type="domain" description="NADP-dependent oxidoreductase" evidence="1">
    <location>
        <begin position="50"/>
        <end position="142"/>
    </location>
</feature>
<gene>
    <name evidence="2" type="ORF">EUGRSUZ_B02638</name>
</gene>
<evidence type="ECO:0000313" key="2">
    <source>
        <dbReference type="EMBL" id="KCW85927.1"/>
    </source>
</evidence>
<organism evidence="2">
    <name type="scientific">Eucalyptus grandis</name>
    <name type="common">Flooded gum</name>
    <dbReference type="NCBI Taxonomy" id="71139"/>
    <lineage>
        <taxon>Eukaryota</taxon>
        <taxon>Viridiplantae</taxon>
        <taxon>Streptophyta</taxon>
        <taxon>Embryophyta</taxon>
        <taxon>Tracheophyta</taxon>
        <taxon>Spermatophyta</taxon>
        <taxon>Magnoliopsida</taxon>
        <taxon>eudicotyledons</taxon>
        <taxon>Gunneridae</taxon>
        <taxon>Pentapetalae</taxon>
        <taxon>rosids</taxon>
        <taxon>malvids</taxon>
        <taxon>Myrtales</taxon>
        <taxon>Myrtaceae</taxon>
        <taxon>Myrtoideae</taxon>
        <taxon>Eucalypteae</taxon>
        <taxon>Eucalyptus</taxon>
    </lineage>
</organism>
<dbReference type="InParanoid" id="A0A059D5U9"/>
<dbReference type="EMBL" id="KK198754">
    <property type="protein sequence ID" value="KCW85927.1"/>
    <property type="molecule type" value="Genomic_DNA"/>
</dbReference>
<dbReference type="InterPro" id="IPR023210">
    <property type="entry name" value="NADP_OxRdtase_dom"/>
</dbReference>
<dbReference type="AlphaFoldDB" id="A0A059D5U9"/>
<dbReference type="PROSITE" id="PS00062">
    <property type="entry name" value="ALDOKETO_REDUCTASE_2"/>
    <property type="match status" value="1"/>
</dbReference>
<name>A0A059D5U9_EUCGR</name>
<dbReference type="PRINTS" id="PR00069">
    <property type="entry name" value="ALDKETRDTASE"/>
</dbReference>
<dbReference type="OMA" id="AYNIDQM"/>
<dbReference type="STRING" id="71139.A0A059D5U9"/>
<dbReference type="GO" id="GO:0005829">
    <property type="term" value="C:cytosol"/>
    <property type="evidence" value="ECO:0000318"/>
    <property type="project" value="GO_Central"/>
</dbReference>
<proteinExistence type="predicted"/>
<reference evidence="2" key="1">
    <citation type="submission" date="2013-07" db="EMBL/GenBank/DDBJ databases">
        <title>The genome of Eucalyptus grandis.</title>
        <authorList>
            <person name="Schmutz J."/>
            <person name="Hayes R."/>
            <person name="Myburg A."/>
            <person name="Tuskan G."/>
            <person name="Grattapaglia D."/>
            <person name="Rokhsar D.S."/>
        </authorList>
    </citation>
    <scope>NUCLEOTIDE SEQUENCE</scope>
    <source>
        <tissue evidence="2">Leaf extractions</tissue>
    </source>
</reference>
<protein>
    <recommendedName>
        <fullName evidence="1">NADP-dependent oxidoreductase domain-containing protein</fullName>
    </recommendedName>
</protein>
<dbReference type="Pfam" id="PF00248">
    <property type="entry name" value="Aldo_ket_red"/>
    <property type="match status" value="1"/>
</dbReference>
<dbReference type="GO" id="GO:0004032">
    <property type="term" value="F:aldose reductase (NADPH) activity"/>
    <property type="evidence" value="ECO:0000318"/>
    <property type="project" value="GO_Central"/>
</dbReference>
<dbReference type="Gramene" id="KCW85927">
    <property type="protein sequence ID" value="KCW85927"/>
    <property type="gene ID" value="EUGRSUZ_B02638"/>
</dbReference>
<dbReference type="PANTHER" id="PTHR11732">
    <property type="entry name" value="ALDO/KETO REDUCTASE"/>
    <property type="match status" value="1"/>
</dbReference>
<dbReference type="SUPFAM" id="SSF51430">
    <property type="entry name" value="NAD(P)-linked oxidoreductase"/>
    <property type="match status" value="1"/>
</dbReference>
<evidence type="ECO:0000259" key="1">
    <source>
        <dbReference type="Pfam" id="PF00248"/>
    </source>
</evidence>
<sequence>MRFGTAEYPLGNTENLKGIVLRAIELVYRHFDMAAVYLSEKRLGEAIAESLELSLVKNLQLEYPDLYLVHWPMRLRPEAELQPKEEDMLPFEMESVWEGMEECGKLGLAKCIGVSNFSCEKLGKLLATAKIPPVVNQVSSSIA</sequence>
<accession>A0A059D5U9</accession>
<dbReference type="InterPro" id="IPR036812">
    <property type="entry name" value="NAD(P)_OxRdtase_dom_sf"/>
</dbReference>